<comment type="caution">
    <text evidence="8">The sequence shown here is derived from an EMBL/GenBank/DDBJ whole genome shotgun (WGS) entry which is preliminary data.</text>
</comment>
<keyword evidence="3" id="KW-0378">Hydrolase</keyword>
<name>A0A6A0H2Q2_HYAAZ</name>
<dbReference type="Gene3D" id="1.10.287.130">
    <property type="match status" value="1"/>
</dbReference>
<sequence length="365" mass="39654">MACYLKNHSSRYLIGNFRLLSNAIEGSARLKAQELRTGLKQRQRASLAQAITLIETTHPCKKKVAVQLMDLLLKDAAENLTCLGPDSLSMRIGLSGPPGAGKSTFIEKFGKHLTGCGHRVAVLAVDPSSATTGGSILGDKTRMPELTVDPSAYIRPSPARGHLGGVTRSTNEAIVLCEAAGYDVVIVETVGVGQSEISVADMVDLFGLIIAPAGGDELQGLKKGIVEMCDMVIVNKSDGDLLPAAMRTQADYLSSLKYARPRWRDWRVPVLRVSSVTCEGLEKLWATMTSYRKLMLTSGQLLQRRREQQRTWLHSHLQEAVMTEFMNTGGMAAVLADMEKKVSAGIVTPGNACDELVLKYKQLLK</sequence>
<dbReference type="InterPro" id="IPR027417">
    <property type="entry name" value="P-loop_NTPase"/>
</dbReference>
<evidence type="ECO:0000256" key="5">
    <source>
        <dbReference type="ARBA" id="ARBA00048548"/>
    </source>
</evidence>
<dbReference type="GO" id="GO:0005737">
    <property type="term" value="C:cytoplasm"/>
    <property type="evidence" value="ECO:0007669"/>
    <property type="project" value="TreeGrafter"/>
</dbReference>
<dbReference type="EMBL" id="JQDR03009175">
    <property type="protein sequence ID" value="KAA0196047.1"/>
    <property type="molecule type" value="Genomic_DNA"/>
</dbReference>
<comment type="function">
    <text evidence="6">GTPase, binds and hydrolyzes GTP. Involved in intracellular vitamin B12 metabolism, mediates the transport of cobalamin (Cbl) into mitochondria for the final steps of adenosylcobalamin (AdoCbl) synthesis. Functions as a G-protein chaperone that assists AdoCbl cofactor delivery from MMAB to the methylmalonyl-CoA mutase (MMUT). Plays a dual role as both a protectase and a reactivase for MMUT. Protects MMUT from progressive inactivation by oxidation by decreasing the rate of the formation of the oxidized inactive cofactor hydroxocobalamin (OH2Cbl). Additionally acts a reactivase by promoting the replacement of OH2Cbl by the active cofactor AdoCbl, restoring the activity of MMUT in the presence and hydrolysis of GTP.</text>
</comment>
<comment type="catalytic activity">
    <reaction evidence="5">
        <text>GTP + H2O = GDP + phosphate + H(+)</text>
        <dbReference type="Rhea" id="RHEA:19669"/>
        <dbReference type="ChEBI" id="CHEBI:15377"/>
        <dbReference type="ChEBI" id="CHEBI:15378"/>
        <dbReference type="ChEBI" id="CHEBI:37565"/>
        <dbReference type="ChEBI" id="CHEBI:43474"/>
        <dbReference type="ChEBI" id="CHEBI:58189"/>
    </reaction>
</comment>
<keyword evidence="2" id="KW-0547">Nucleotide-binding</keyword>
<dbReference type="GO" id="GO:0003924">
    <property type="term" value="F:GTPase activity"/>
    <property type="evidence" value="ECO:0007669"/>
    <property type="project" value="InterPro"/>
</dbReference>
<gene>
    <name evidence="8" type="ORF">HAZT_HAZT008899</name>
</gene>
<dbReference type="FunFam" id="3.40.50.300:FF:000647">
    <property type="entry name" value="Methylmalonic aciduria type A homolog, mitochondrial"/>
    <property type="match status" value="1"/>
</dbReference>
<dbReference type="AlphaFoldDB" id="A0A6A0H2Q2"/>
<dbReference type="PANTHER" id="PTHR23408">
    <property type="entry name" value="METHYLMALONYL-COA MUTASE"/>
    <property type="match status" value="1"/>
</dbReference>
<dbReference type="Gene3D" id="1.20.5.170">
    <property type="match status" value="1"/>
</dbReference>
<evidence type="ECO:0000256" key="3">
    <source>
        <dbReference type="ARBA" id="ARBA00022801"/>
    </source>
</evidence>
<evidence type="ECO:0008006" key="9">
    <source>
        <dbReference type="Google" id="ProtNLM"/>
    </source>
</evidence>
<dbReference type="PANTHER" id="PTHR23408:SF3">
    <property type="entry name" value="METHYLMALONIC ACIDURIA TYPE A PROTEIN, MITOCHONDRIAL"/>
    <property type="match status" value="1"/>
</dbReference>
<dbReference type="Gene3D" id="3.40.50.300">
    <property type="entry name" value="P-loop containing nucleotide triphosphate hydrolases"/>
    <property type="match status" value="1"/>
</dbReference>
<reference evidence="8" key="2">
    <citation type="journal article" date="2018" name="Environ. Sci. Technol.">
        <title>The Toxicogenome of Hyalella azteca: A Model for Sediment Ecotoxicology and Evolutionary Toxicology.</title>
        <authorList>
            <person name="Poynton H.C."/>
            <person name="Hasenbein S."/>
            <person name="Benoit J.B."/>
            <person name="Sepulveda M.S."/>
            <person name="Poelchau M.F."/>
            <person name="Hughes D.S.T."/>
            <person name="Murali S.C."/>
            <person name="Chen S."/>
            <person name="Glastad K.M."/>
            <person name="Goodisman M.A.D."/>
            <person name="Werren J.H."/>
            <person name="Vineis J.H."/>
            <person name="Bowen J.L."/>
            <person name="Friedrich M."/>
            <person name="Jones J."/>
            <person name="Robertson H.M."/>
            <person name="Feyereisen R."/>
            <person name="Mechler-Hickson A."/>
            <person name="Mathers N."/>
            <person name="Lee C.E."/>
            <person name="Colbourne J.K."/>
            <person name="Biales A."/>
            <person name="Johnston J.S."/>
            <person name="Wellborn G.A."/>
            <person name="Rosendale A.J."/>
            <person name="Cridge A.G."/>
            <person name="Munoz-Torres M.C."/>
            <person name="Bain P.A."/>
            <person name="Manny A.R."/>
            <person name="Major K.M."/>
            <person name="Lambert F.N."/>
            <person name="Vulpe C.D."/>
            <person name="Tuck P."/>
            <person name="Blalock B.J."/>
            <person name="Lin Y.Y."/>
            <person name="Smith M.E."/>
            <person name="Ochoa-Acuna H."/>
            <person name="Chen M.M."/>
            <person name="Childers C.P."/>
            <person name="Qu J."/>
            <person name="Dugan S."/>
            <person name="Lee S.L."/>
            <person name="Chao H."/>
            <person name="Dinh H."/>
            <person name="Han Y."/>
            <person name="Doddapaneni H."/>
            <person name="Worley K.C."/>
            <person name="Muzny D.M."/>
            <person name="Gibbs R.A."/>
            <person name="Richards S."/>
        </authorList>
    </citation>
    <scope>NUCLEOTIDE SEQUENCE</scope>
    <source>
        <strain evidence="8">HAZT.00-mixed</strain>
        <tissue evidence="8">Whole organism</tissue>
    </source>
</reference>
<comment type="similarity">
    <text evidence="1">Belongs to the SIMIBI class G3E GTPase family. ArgK/MeaB subfamily.</text>
</comment>
<dbReference type="SUPFAM" id="SSF52540">
    <property type="entry name" value="P-loop containing nucleoside triphosphate hydrolases"/>
    <property type="match status" value="1"/>
</dbReference>
<reference evidence="8" key="1">
    <citation type="submission" date="2014-08" db="EMBL/GenBank/DDBJ databases">
        <authorList>
            <person name="Murali S."/>
            <person name="Richards S."/>
            <person name="Bandaranaike D."/>
            <person name="Bellair M."/>
            <person name="Blankenburg K."/>
            <person name="Chao H."/>
            <person name="Dinh H."/>
            <person name="Doddapaneni H."/>
            <person name="Dugan-Rocha S."/>
            <person name="Elkadiri S."/>
            <person name="Gnanaolivu R."/>
            <person name="Hughes D."/>
            <person name="Lee S."/>
            <person name="Li M."/>
            <person name="Ming W."/>
            <person name="Munidasa M."/>
            <person name="Muniz J."/>
            <person name="Nguyen L."/>
            <person name="Osuji N."/>
            <person name="Pu L.-L."/>
            <person name="Puazo M."/>
            <person name="Skinner E."/>
            <person name="Qu C."/>
            <person name="Quiroz J."/>
            <person name="Raj R."/>
            <person name="Weissenberger G."/>
            <person name="Xin Y."/>
            <person name="Zou X."/>
            <person name="Han Y."/>
            <person name="Worley K."/>
            <person name="Muzny D."/>
            <person name="Gibbs R."/>
        </authorList>
    </citation>
    <scope>NUCLEOTIDE SEQUENCE</scope>
    <source>
        <strain evidence="8">HAZT.00-mixed</strain>
        <tissue evidence="8">Whole organism</tissue>
    </source>
</reference>
<comment type="subunit">
    <text evidence="7">Homodimer. Interacts with MMUT (the apoenzyme form); the interaction is GTP dependent.</text>
</comment>
<evidence type="ECO:0000256" key="2">
    <source>
        <dbReference type="ARBA" id="ARBA00022741"/>
    </source>
</evidence>
<dbReference type="GO" id="GO:0005525">
    <property type="term" value="F:GTP binding"/>
    <property type="evidence" value="ECO:0007669"/>
    <property type="project" value="UniProtKB-KW"/>
</dbReference>
<dbReference type="Pfam" id="PF03308">
    <property type="entry name" value="MeaB"/>
    <property type="match status" value="1"/>
</dbReference>
<evidence type="ECO:0000313" key="8">
    <source>
        <dbReference type="EMBL" id="KAA0196047.1"/>
    </source>
</evidence>
<evidence type="ECO:0000256" key="7">
    <source>
        <dbReference type="ARBA" id="ARBA00062796"/>
    </source>
</evidence>
<dbReference type="Proteomes" id="UP000711488">
    <property type="component" value="Unassembled WGS sequence"/>
</dbReference>
<organism evidence="8">
    <name type="scientific">Hyalella azteca</name>
    <name type="common">Amphipod</name>
    <dbReference type="NCBI Taxonomy" id="294128"/>
    <lineage>
        <taxon>Eukaryota</taxon>
        <taxon>Metazoa</taxon>
        <taxon>Ecdysozoa</taxon>
        <taxon>Arthropoda</taxon>
        <taxon>Crustacea</taxon>
        <taxon>Multicrustacea</taxon>
        <taxon>Malacostraca</taxon>
        <taxon>Eumalacostraca</taxon>
        <taxon>Peracarida</taxon>
        <taxon>Amphipoda</taxon>
        <taxon>Senticaudata</taxon>
        <taxon>Talitrida</taxon>
        <taxon>Talitroidea</taxon>
        <taxon>Hyalellidae</taxon>
        <taxon>Hyalella</taxon>
    </lineage>
</organism>
<accession>A0A6A0H2Q2</accession>
<evidence type="ECO:0000256" key="4">
    <source>
        <dbReference type="ARBA" id="ARBA00023134"/>
    </source>
</evidence>
<keyword evidence="4" id="KW-0342">GTP-binding</keyword>
<dbReference type="NCBIfam" id="TIGR00750">
    <property type="entry name" value="lao"/>
    <property type="match status" value="1"/>
</dbReference>
<dbReference type="CDD" id="cd03114">
    <property type="entry name" value="MMAA-like"/>
    <property type="match status" value="1"/>
</dbReference>
<evidence type="ECO:0000256" key="1">
    <source>
        <dbReference type="ARBA" id="ARBA00009625"/>
    </source>
</evidence>
<dbReference type="NCBIfam" id="NF006958">
    <property type="entry name" value="PRK09435.1"/>
    <property type="match status" value="1"/>
</dbReference>
<evidence type="ECO:0000256" key="6">
    <source>
        <dbReference type="ARBA" id="ARBA00056794"/>
    </source>
</evidence>
<proteinExistence type="inferred from homology"/>
<reference evidence="8" key="3">
    <citation type="submission" date="2019-06" db="EMBL/GenBank/DDBJ databases">
        <authorList>
            <person name="Poynton C."/>
            <person name="Hasenbein S."/>
            <person name="Benoit J.B."/>
            <person name="Sepulveda M.S."/>
            <person name="Poelchau M.F."/>
            <person name="Murali S.C."/>
            <person name="Chen S."/>
            <person name="Glastad K.M."/>
            <person name="Werren J.H."/>
            <person name="Vineis J.H."/>
            <person name="Bowen J.L."/>
            <person name="Friedrich M."/>
            <person name="Jones J."/>
            <person name="Robertson H.M."/>
            <person name="Feyereisen R."/>
            <person name="Mechler-Hickson A."/>
            <person name="Mathers N."/>
            <person name="Lee C.E."/>
            <person name="Colbourne J.K."/>
            <person name="Biales A."/>
            <person name="Johnston J.S."/>
            <person name="Wellborn G.A."/>
            <person name="Rosendale A.J."/>
            <person name="Cridge A.G."/>
            <person name="Munoz-Torres M.C."/>
            <person name="Bain P.A."/>
            <person name="Manny A.R."/>
            <person name="Major K.M."/>
            <person name="Lambert F.N."/>
            <person name="Vulpe C.D."/>
            <person name="Tuck P."/>
            <person name="Blalock B.J."/>
            <person name="Lin Y.-Y."/>
            <person name="Smith M.E."/>
            <person name="Ochoa-Acuna H."/>
            <person name="Chen M.-J.M."/>
            <person name="Childers C.P."/>
            <person name="Qu J."/>
            <person name="Dugan S."/>
            <person name="Lee S.L."/>
            <person name="Chao H."/>
            <person name="Dinh H."/>
            <person name="Han Y."/>
            <person name="Doddapaneni H."/>
            <person name="Worley K.C."/>
            <person name="Muzny D.M."/>
            <person name="Gibbs R.A."/>
            <person name="Richards S."/>
        </authorList>
    </citation>
    <scope>NUCLEOTIDE SEQUENCE</scope>
    <source>
        <strain evidence="8">HAZT.00-mixed</strain>
        <tissue evidence="8">Whole organism</tissue>
    </source>
</reference>
<protein>
    <recommendedName>
        <fullName evidence="9">AAA+ ATPase domain-containing protein</fullName>
    </recommendedName>
</protein>
<dbReference type="InterPro" id="IPR005129">
    <property type="entry name" value="GTPase_ArgK"/>
</dbReference>